<dbReference type="InterPro" id="IPR050186">
    <property type="entry name" value="TPT_transporter"/>
</dbReference>
<feature type="transmembrane region" description="Helical" evidence="6">
    <location>
        <begin position="414"/>
        <end position="430"/>
    </location>
</feature>
<protein>
    <submittedName>
        <fullName evidence="8">Solute carrier family 35, member E1</fullName>
    </submittedName>
</protein>
<evidence type="ECO:0000256" key="3">
    <source>
        <dbReference type="ARBA" id="ARBA00022989"/>
    </source>
</evidence>
<evidence type="ECO:0000259" key="7">
    <source>
        <dbReference type="Pfam" id="PF03151"/>
    </source>
</evidence>
<feature type="transmembrane region" description="Helical" evidence="6">
    <location>
        <begin position="359"/>
        <end position="382"/>
    </location>
</feature>
<evidence type="ECO:0000313" key="8">
    <source>
        <dbReference type="EMBL" id="KIR44314.1"/>
    </source>
</evidence>
<keyword evidence="3 6" id="KW-1133">Transmembrane helix</keyword>
<evidence type="ECO:0000256" key="5">
    <source>
        <dbReference type="SAM" id="MobiDB-lite"/>
    </source>
</evidence>
<feature type="domain" description="Sugar phosphate transporter" evidence="7">
    <location>
        <begin position="132"/>
        <end position="431"/>
    </location>
</feature>
<dbReference type="HOGENOM" id="CLU_464608_0_0_1"/>
<evidence type="ECO:0000256" key="2">
    <source>
        <dbReference type="ARBA" id="ARBA00022692"/>
    </source>
</evidence>
<feature type="region of interest" description="Disordered" evidence="5">
    <location>
        <begin position="515"/>
        <end position="539"/>
    </location>
</feature>
<sequence>MLSADQRQRAPFAHKSSCADLTSTQPSALRSSFLPQSHWPTSSSSEGHPLQLTSDRSIWAQYPFPRKVSNETYQAGFSDNPYAFGGAGATYPLDTPTSRRHSLPSLFTPNIDRSAFTFPSISLPNPATVRFISLCFLWYACSAISNNTGKVILNHFKYPVTLTIVQFFFVAFYCAISSQKILGWTGRLRQPTRNILKGTLPLAAFQVGGHIFASMAISRVPVSTVHTIKALSPLFTVMAYALLFGVSYSPATYLSLLPLTLGVMLACSFDISFSNIFGLVCALGSTVVFVSQNIFFKKIMPTTSTNEVSSSSKLDKINLLYFSSSMAFILMIPLWVYSDARRLLDLWINPTVSENGTSVLFYFFLNGTVHFAQSIIAFALLASTSPVTYSIASLVKRIAVICMAIIWFKQPVHTVQALGIALTGAGLWMYNNAKRDVDKGEIKMRHVEALREGVLPSTKMDPCILEGSEVELNYKPAHNSPKPVYPNNYINLPRSSTTAVNKTTFQVPSILDHTSHIEAPYPSPPASTSSSPPADITYLGVSKGRQPRLSSEGERFRPPVLNSIRSSAMEEAMETSVNDGMIGVVRT</sequence>
<gene>
    <name evidence="8" type="ORF">I312_06463</name>
</gene>
<organism evidence="8">
    <name type="scientific">Cryptococcus bacillisporus CA1280</name>
    <dbReference type="NCBI Taxonomy" id="1296109"/>
    <lineage>
        <taxon>Eukaryota</taxon>
        <taxon>Fungi</taxon>
        <taxon>Dikarya</taxon>
        <taxon>Basidiomycota</taxon>
        <taxon>Agaricomycotina</taxon>
        <taxon>Tremellomycetes</taxon>
        <taxon>Tremellales</taxon>
        <taxon>Cryptococcaceae</taxon>
        <taxon>Cryptococcus</taxon>
        <taxon>Cryptococcus gattii species complex</taxon>
    </lineage>
</organism>
<evidence type="ECO:0000256" key="6">
    <source>
        <dbReference type="SAM" id="Phobius"/>
    </source>
</evidence>
<dbReference type="InterPro" id="IPR037185">
    <property type="entry name" value="EmrE-like"/>
</dbReference>
<name>A0A0D0VCQ0_CRYGA</name>
<dbReference type="EMBL" id="KN848003">
    <property type="protein sequence ID" value="KIR44314.1"/>
    <property type="molecule type" value="Genomic_DNA"/>
</dbReference>
<evidence type="ECO:0000256" key="4">
    <source>
        <dbReference type="ARBA" id="ARBA00023136"/>
    </source>
</evidence>
<dbReference type="OrthoDB" id="1588579at2759"/>
<dbReference type="SUPFAM" id="SSF103481">
    <property type="entry name" value="Multidrug resistance efflux transporter EmrE"/>
    <property type="match status" value="2"/>
</dbReference>
<keyword evidence="2 6" id="KW-0812">Transmembrane</keyword>
<keyword evidence="4 6" id="KW-0472">Membrane</keyword>
<dbReference type="GO" id="GO:0016020">
    <property type="term" value="C:membrane"/>
    <property type="evidence" value="ECO:0007669"/>
    <property type="project" value="UniProtKB-SubCell"/>
</dbReference>
<feature type="transmembrane region" description="Helical" evidence="6">
    <location>
        <begin position="317"/>
        <end position="337"/>
    </location>
</feature>
<dbReference type="Pfam" id="PF03151">
    <property type="entry name" value="TPT"/>
    <property type="match status" value="1"/>
</dbReference>
<feature type="transmembrane region" description="Helical" evidence="6">
    <location>
        <begin position="389"/>
        <end position="408"/>
    </location>
</feature>
<feature type="region of interest" description="Disordered" evidence="5">
    <location>
        <begin position="1"/>
        <end position="21"/>
    </location>
</feature>
<dbReference type="PANTHER" id="PTHR11132">
    <property type="entry name" value="SOLUTE CARRIER FAMILY 35"/>
    <property type="match status" value="1"/>
</dbReference>
<accession>A0A0D0VCQ0</accession>
<evidence type="ECO:0000256" key="1">
    <source>
        <dbReference type="ARBA" id="ARBA00004141"/>
    </source>
</evidence>
<feature type="transmembrane region" description="Helical" evidence="6">
    <location>
        <begin position="277"/>
        <end position="296"/>
    </location>
</feature>
<dbReference type="InterPro" id="IPR004853">
    <property type="entry name" value="Sugar_P_trans_dom"/>
</dbReference>
<dbReference type="AlphaFoldDB" id="A0A0D0VCQ0"/>
<comment type="subcellular location">
    <subcellularLocation>
        <location evidence="1">Membrane</location>
        <topology evidence="1">Multi-pass membrane protein</topology>
    </subcellularLocation>
</comment>
<feature type="transmembrane region" description="Helical" evidence="6">
    <location>
        <begin position="158"/>
        <end position="178"/>
    </location>
</feature>
<proteinExistence type="predicted"/>
<reference evidence="8" key="1">
    <citation type="submission" date="2015-01" db="EMBL/GenBank/DDBJ databases">
        <title>The Genome Sequence of Cryptococcus gattii CA1280.</title>
        <authorList>
            <consortium name="The Broad Institute Genomics Platform"/>
            <person name="Cuomo C."/>
            <person name="Litvintseva A."/>
            <person name="Chen Y."/>
            <person name="Heitman J."/>
            <person name="Sun S."/>
            <person name="Springer D."/>
            <person name="Dromer F."/>
            <person name="Young S."/>
            <person name="Zeng Q."/>
            <person name="Gargeya S."/>
            <person name="Abouelleil A."/>
            <person name="Alvarado L."/>
            <person name="Chapman S.B."/>
            <person name="Gainer-Dewar J."/>
            <person name="Goldberg J."/>
            <person name="Griggs A."/>
            <person name="Gujja S."/>
            <person name="Hansen M."/>
            <person name="Howarth C."/>
            <person name="Imamovic A."/>
            <person name="Larimer J."/>
            <person name="Murphy C."/>
            <person name="Naylor J."/>
            <person name="Pearson M."/>
            <person name="Priest M."/>
            <person name="Roberts A."/>
            <person name="Saif S."/>
            <person name="Shea T."/>
            <person name="Sykes S."/>
            <person name="Wortman J."/>
            <person name="Nusbaum C."/>
            <person name="Birren B."/>
        </authorList>
    </citation>
    <scope>NUCLEOTIDE SEQUENCE [LARGE SCALE GENOMIC DNA]</scope>
    <source>
        <strain evidence="8">CA1280</strain>
    </source>
</reference>